<keyword evidence="1" id="KW-0378">Hydrolase</keyword>
<keyword evidence="4" id="KW-1185">Reference proteome</keyword>
<proteinExistence type="predicted"/>
<protein>
    <submittedName>
        <fullName evidence="3">NUDIX domain-containing protein</fullName>
    </submittedName>
</protein>
<dbReference type="Proteomes" id="UP001621706">
    <property type="component" value="Unassembled WGS sequence"/>
</dbReference>
<dbReference type="InterPro" id="IPR000086">
    <property type="entry name" value="NUDIX_hydrolase_dom"/>
</dbReference>
<organism evidence="3 4">
    <name type="scientific">Flavobacterium oreochromis</name>
    <dbReference type="NCBI Taxonomy" id="2906078"/>
    <lineage>
        <taxon>Bacteria</taxon>
        <taxon>Pseudomonadati</taxon>
        <taxon>Bacteroidota</taxon>
        <taxon>Flavobacteriia</taxon>
        <taxon>Flavobacteriales</taxon>
        <taxon>Flavobacteriaceae</taxon>
        <taxon>Flavobacterium</taxon>
    </lineage>
</organism>
<dbReference type="SUPFAM" id="SSF55811">
    <property type="entry name" value="Nudix"/>
    <property type="match status" value="1"/>
</dbReference>
<dbReference type="PANTHER" id="PTHR21340">
    <property type="entry name" value="DIADENOSINE 5,5-P1,P4-TETRAPHOSPHATE PYROPHOSPHOHYDROLASE MUTT"/>
    <property type="match status" value="1"/>
</dbReference>
<reference evidence="3 4" key="1">
    <citation type="submission" date="2024-02" db="EMBL/GenBank/DDBJ databases">
        <title>Comparative Genomic Analysis of Flavobacterium Species Causing Columnaris Disease of Freshwater Fish in Thailand: Insights into Virulence and Resistance Mechanisms.</title>
        <authorList>
            <person name="Nguyen D."/>
            <person name="Chokmangmeepisarn P."/>
            <person name="Khianchaikhan K."/>
            <person name="Morishita M."/>
            <person name="Bunnoy A."/>
            <person name="Rodkhum C."/>
        </authorList>
    </citation>
    <scope>NUCLEOTIDE SEQUENCE [LARGE SCALE GENOMIC DNA]</scope>
    <source>
        <strain evidence="3 4">CNRT2201</strain>
    </source>
</reference>
<accession>A0ABW8PAB7</accession>
<evidence type="ECO:0000256" key="1">
    <source>
        <dbReference type="ARBA" id="ARBA00022801"/>
    </source>
</evidence>
<comment type="caution">
    <text evidence="3">The sequence shown here is derived from an EMBL/GenBank/DDBJ whole genome shotgun (WGS) entry which is preliminary data.</text>
</comment>
<dbReference type="CDD" id="cd03424">
    <property type="entry name" value="NUDIX_ADPRase_Nudt5_UGPPase_Nudt14"/>
    <property type="match status" value="1"/>
</dbReference>
<dbReference type="RefSeq" id="WP_088400948.1">
    <property type="nucleotide sequence ID" value="NZ_JAZGZP010000017.1"/>
</dbReference>
<gene>
    <name evidence="3" type="ORF">V3I07_11440</name>
</gene>
<dbReference type="InterPro" id="IPR051325">
    <property type="entry name" value="Nudix_hydrolase_domain"/>
</dbReference>
<evidence type="ECO:0000259" key="2">
    <source>
        <dbReference type="PROSITE" id="PS51462"/>
    </source>
</evidence>
<dbReference type="PROSITE" id="PS51462">
    <property type="entry name" value="NUDIX"/>
    <property type="match status" value="1"/>
</dbReference>
<feature type="domain" description="Nudix hydrolase" evidence="2">
    <location>
        <begin position="1"/>
        <end position="137"/>
    </location>
</feature>
<dbReference type="EMBL" id="JAZGZP010000017">
    <property type="protein sequence ID" value="MFK7001506.1"/>
    <property type="molecule type" value="Genomic_DNA"/>
</dbReference>
<dbReference type="PROSITE" id="PS00893">
    <property type="entry name" value="NUDIX_BOX"/>
    <property type="match status" value="1"/>
</dbReference>
<dbReference type="Gene3D" id="3.90.79.10">
    <property type="entry name" value="Nucleoside Triphosphate Pyrophosphohydrolase"/>
    <property type="match status" value="1"/>
</dbReference>
<evidence type="ECO:0000313" key="4">
    <source>
        <dbReference type="Proteomes" id="UP001621706"/>
    </source>
</evidence>
<dbReference type="PANTHER" id="PTHR21340:SF0">
    <property type="entry name" value="BIS(5'-NUCLEOSYL)-TETRAPHOSPHATASE [ASYMMETRICAL]"/>
    <property type="match status" value="1"/>
</dbReference>
<dbReference type="InterPro" id="IPR020084">
    <property type="entry name" value="NUDIX_hydrolase_CS"/>
</dbReference>
<evidence type="ECO:0000313" key="3">
    <source>
        <dbReference type="EMBL" id="MFK7001506.1"/>
    </source>
</evidence>
<dbReference type="Pfam" id="PF00293">
    <property type="entry name" value="NUDIX"/>
    <property type="match status" value="1"/>
</dbReference>
<sequence length="427" mass="50457">MLISSGLAIIINNKILLVKPKGLGEGFFSIPKGLVEKNESIIDAAIRETHEETGFLVSKNKIDKTPHICNYVSNSGKITKRVYYFVARLEDHDLKKTDEIDFLEIDNFNLYTRQEAEKVIYWKMLSILNHLSPSKFSTKELSLLEQLNIVKKVKHPVYPIFLYNYTAKCKQFQFWNDTTLWCRGLVLDINGNIIARPFKKFFEEHQLYEEYKPSQNKVKIYDKIDGALGIMFFYKNKLVFCNRQSFKSRQAIVASEIFYKKYVRQLDLIVKDNKTYLFEIVYPNNRFVVNYGTDESLYLLGIIENNSGKLIDEQSFFKKPNLKTFETIQDKKNEGAVIHYDNGFKVKIKTEFFKKRYSEIEQIKIDISKNGRYLDNNNYFNWNVEYIKLQKIFKRKYQLLYSKKYSLTKSNEETIIKELSNKKVFPG</sequence>
<dbReference type="InterPro" id="IPR015797">
    <property type="entry name" value="NUDIX_hydrolase-like_dom_sf"/>
</dbReference>
<name>A0ABW8PAB7_9FLAO</name>